<dbReference type="AlphaFoldDB" id="A0A1H4PKB8"/>
<protein>
    <submittedName>
        <fullName evidence="1">Uncharacterized protein</fullName>
    </submittedName>
</protein>
<gene>
    <name evidence="1" type="ORF">SAMN04490239_2789</name>
</gene>
<dbReference type="Proteomes" id="UP000183561">
    <property type="component" value="Unassembled WGS sequence"/>
</dbReference>
<name>A0A1H4PKB8_9NOCA</name>
<keyword evidence="2" id="KW-1185">Reference proteome</keyword>
<organism evidence="1 2">
    <name type="scientific">Rhodococcus koreensis</name>
    <dbReference type="NCBI Taxonomy" id="99653"/>
    <lineage>
        <taxon>Bacteria</taxon>
        <taxon>Bacillati</taxon>
        <taxon>Actinomycetota</taxon>
        <taxon>Actinomycetes</taxon>
        <taxon>Mycobacteriales</taxon>
        <taxon>Nocardiaceae</taxon>
        <taxon>Rhodococcus</taxon>
    </lineage>
</organism>
<reference evidence="2" key="1">
    <citation type="submission" date="2016-10" db="EMBL/GenBank/DDBJ databases">
        <authorList>
            <person name="Varghese N."/>
            <person name="Submissions S."/>
        </authorList>
    </citation>
    <scope>NUCLEOTIDE SEQUENCE [LARGE SCALE GENOMIC DNA]</scope>
    <source>
        <strain evidence="2">DSM 44498</strain>
    </source>
</reference>
<accession>A0A1H4PKB8</accession>
<evidence type="ECO:0000313" key="2">
    <source>
        <dbReference type="Proteomes" id="UP000183561"/>
    </source>
</evidence>
<evidence type="ECO:0000313" key="1">
    <source>
        <dbReference type="EMBL" id="SEC07829.1"/>
    </source>
</evidence>
<dbReference type="EMBL" id="FNSV01000005">
    <property type="protein sequence ID" value="SEC07829.1"/>
    <property type="molecule type" value="Genomic_DNA"/>
</dbReference>
<sequence length="36" mass="4027">MTRTGALELPRADFRHILAADFRHALPALSDPHTID</sequence>
<proteinExistence type="predicted"/>